<feature type="region of interest" description="Disordered" evidence="1">
    <location>
        <begin position="912"/>
        <end position="956"/>
    </location>
</feature>
<feature type="compositionally biased region" description="Basic residues" evidence="1">
    <location>
        <begin position="939"/>
        <end position="948"/>
    </location>
</feature>
<feature type="compositionally biased region" description="Low complexity" evidence="1">
    <location>
        <begin position="600"/>
        <end position="619"/>
    </location>
</feature>
<feature type="region of interest" description="Disordered" evidence="1">
    <location>
        <begin position="841"/>
        <end position="860"/>
    </location>
</feature>
<dbReference type="OrthoDB" id="10686037at2759"/>
<feature type="region of interest" description="Disordered" evidence="1">
    <location>
        <begin position="708"/>
        <end position="780"/>
    </location>
</feature>
<dbReference type="AlphaFoldDB" id="A0A835WE81"/>
<proteinExistence type="predicted"/>
<name>A0A835WE81_CHLIN</name>
<keyword evidence="3" id="KW-1185">Reference proteome</keyword>
<feature type="compositionally biased region" description="Low complexity" evidence="1">
    <location>
        <begin position="426"/>
        <end position="445"/>
    </location>
</feature>
<sequence>MPGREPNEIKNIYNSTVRHSRHGNRTLLRVYAEAIQGHENEQPLRMQAYARTLEMYEQMKARKLPPERPSTLAAVAEAAAALTKGVDEEGSGAPPEAAIAAAAVQAAASRRLSPPAADPAAIAAQLFALPSAHAAVRPGSAPPAIAAEALRTAAGGGAIPVAIAAEAQRLPSFLPPSAAGAPSAPAAAQGSGRKGSVDPVAPPCDSGGIATADLLSAAGGSGLGGFVRRGDSATGSHSSGTSSAPQRPACPAAEGTALHEDGCSTAAAVAAVPAVATGPGSLPVAKLAAAPAGLRALTPPPPLPPQQQLFMPVVPESGASCGGGASAAGALVVEVSAEELEMLLLFRMRRARDGEQQAAQQEGGPKQQGGHTHDAVQPQLQPSVEAPQQQPLQMPTVGRPAHVRRQKGNEGRDGDGSRCWGPQLRQQAAAAEQESSQSQQQVAAELLRAPGSHAQAAPAGEGARGGAEGATTAVSVLSPRGGSTGTGNGGAAHMLEELMQQLSAPRQRREAVVAATAEADEAAAAAGAADEPLTASGGHDLTAAAIAAMVAGDARASSASAADGYAEPLAVMSMDGGGGSGGVLREPLRSASSGRIGRTAAHTAASAPPADANRSSPSAVEPSPHVQLPRLLSQELLMEVAAALAQIRQQRGSEGEALSCNSSGRQQHSKQQCQPVSNSTNGQRYGRVQEHGRSVQSSHLLQHLEQLSHHRAPQPPPRPPRQSPTQQSMQQPGFWGASLPPQQHSPLTHATSHHRHLDAQRAMLQPRQRSPPWSAAEEQARRYPAVQPLAAELAERGALAAASMRRPPLSAAMVPKVRGGGPPRAPADTAALCTQLQLQQVRPPHPAATAAGGGVGTKRSRACSLEPLPCAPRPDTPAADTAAEPLHASAASYDSHGLAAATLLRHCYSQPAAGGGRAELRSDSGSGRGPWLAEDPTQQHHHQQHRWLQHQQDAPRPPLKYRILAKRASMPEVAAANAAATAGSSILAAPAAAASASGGKRRQQHQLLQPAERRRVQTNAAANWPTCSGGAGEAVDSAAAAGTPAPNRDLSAAVALIAATAAVVNGLAAHSTRN</sequence>
<feature type="compositionally biased region" description="Polar residues" evidence="1">
    <location>
        <begin position="659"/>
        <end position="683"/>
    </location>
</feature>
<gene>
    <name evidence="2" type="ORF">HXX76_000493</name>
</gene>
<reference evidence="2" key="1">
    <citation type="journal article" date="2020" name="bioRxiv">
        <title>Comparative genomics of Chlamydomonas.</title>
        <authorList>
            <person name="Craig R.J."/>
            <person name="Hasan A.R."/>
            <person name="Ness R.W."/>
            <person name="Keightley P.D."/>
        </authorList>
    </citation>
    <scope>NUCLEOTIDE SEQUENCE</scope>
    <source>
        <strain evidence="2">SAG 7.73</strain>
    </source>
</reference>
<dbReference type="Proteomes" id="UP000650467">
    <property type="component" value="Unassembled WGS sequence"/>
</dbReference>
<feature type="region of interest" description="Disordered" evidence="1">
    <location>
        <begin position="176"/>
        <end position="203"/>
    </location>
</feature>
<evidence type="ECO:0000313" key="3">
    <source>
        <dbReference type="Proteomes" id="UP000650467"/>
    </source>
</evidence>
<feature type="compositionally biased region" description="Polar residues" evidence="1">
    <location>
        <begin position="378"/>
        <end position="393"/>
    </location>
</feature>
<feature type="region of interest" description="Disordered" evidence="1">
    <location>
        <begin position="226"/>
        <end position="256"/>
    </location>
</feature>
<feature type="region of interest" description="Disordered" evidence="1">
    <location>
        <begin position="354"/>
        <end position="470"/>
    </location>
</feature>
<feature type="region of interest" description="Disordered" evidence="1">
    <location>
        <begin position="655"/>
        <end position="684"/>
    </location>
</feature>
<evidence type="ECO:0000256" key="1">
    <source>
        <dbReference type="SAM" id="MobiDB-lite"/>
    </source>
</evidence>
<accession>A0A835WE81</accession>
<protein>
    <submittedName>
        <fullName evidence="2">Uncharacterized protein</fullName>
    </submittedName>
</protein>
<feature type="compositionally biased region" description="Low complexity" evidence="1">
    <location>
        <begin position="176"/>
        <end position="191"/>
    </location>
</feature>
<comment type="caution">
    <text evidence="2">The sequence shown here is derived from an EMBL/GenBank/DDBJ whole genome shotgun (WGS) entry which is preliminary data.</text>
</comment>
<organism evidence="2 3">
    <name type="scientific">Chlamydomonas incerta</name>
    <dbReference type="NCBI Taxonomy" id="51695"/>
    <lineage>
        <taxon>Eukaryota</taxon>
        <taxon>Viridiplantae</taxon>
        <taxon>Chlorophyta</taxon>
        <taxon>core chlorophytes</taxon>
        <taxon>Chlorophyceae</taxon>
        <taxon>CS clade</taxon>
        <taxon>Chlamydomonadales</taxon>
        <taxon>Chlamydomonadaceae</taxon>
        <taxon>Chlamydomonas</taxon>
    </lineage>
</organism>
<feature type="region of interest" description="Disordered" evidence="1">
    <location>
        <begin position="581"/>
        <end position="625"/>
    </location>
</feature>
<feature type="compositionally biased region" description="Pro residues" evidence="1">
    <location>
        <begin position="713"/>
        <end position="722"/>
    </location>
</feature>
<feature type="compositionally biased region" description="Low complexity" evidence="1">
    <location>
        <begin position="723"/>
        <end position="732"/>
    </location>
</feature>
<feature type="compositionally biased region" description="Low complexity" evidence="1">
    <location>
        <begin position="356"/>
        <end position="370"/>
    </location>
</feature>
<evidence type="ECO:0000313" key="2">
    <source>
        <dbReference type="EMBL" id="KAG2445889.1"/>
    </source>
</evidence>
<feature type="compositionally biased region" description="Polar residues" evidence="1">
    <location>
        <begin position="740"/>
        <end position="750"/>
    </location>
</feature>
<dbReference type="EMBL" id="JAEHOC010000001">
    <property type="protein sequence ID" value="KAG2445889.1"/>
    <property type="molecule type" value="Genomic_DNA"/>
</dbReference>
<feature type="compositionally biased region" description="Low complexity" evidence="1">
    <location>
        <begin position="232"/>
        <end position="244"/>
    </location>
</feature>
<feature type="compositionally biased region" description="Basic and acidic residues" evidence="1">
    <location>
        <begin position="407"/>
        <end position="416"/>
    </location>
</feature>